<feature type="domain" description="ABC transmembrane type-1" evidence="8">
    <location>
        <begin position="350"/>
        <end position="535"/>
    </location>
</feature>
<dbReference type="InterPro" id="IPR000515">
    <property type="entry name" value="MetI-like"/>
</dbReference>
<evidence type="ECO:0000313" key="10">
    <source>
        <dbReference type="Proteomes" id="UP000031672"/>
    </source>
</evidence>
<keyword evidence="5 7" id="KW-1133">Transmembrane helix</keyword>
<dbReference type="SUPFAM" id="SSF161098">
    <property type="entry name" value="MetI-like"/>
    <property type="match status" value="2"/>
</dbReference>
<feature type="transmembrane region" description="Helical" evidence="7">
    <location>
        <begin position="207"/>
        <end position="229"/>
    </location>
</feature>
<keyword evidence="3" id="KW-1003">Cell membrane</keyword>
<dbReference type="OrthoDB" id="7852521at2"/>
<evidence type="ECO:0000256" key="6">
    <source>
        <dbReference type="ARBA" id="ARBA00023136"/>
    </source>
</evidence>
<feature type="transmembrane region" description="Helical" evidence="7">
    <location>
        <begin position="146"/>
        <end position="170"/>
    </location>
</feature>
<dbReference type="InterPro" id="IPR035906">
    <property type="entry name" value="MetI-like_sf"/>
</dbReference>
<organism evidence="9 10">
    <name type="scientific">Vibrio renipiscarius</name>
    <dbReference type="NCBI Taxonomy" id="1461322"/>
    <lineage>
        <taxon>Bacteria</taxon>
        <taxon>Pseudomonadati</taxon>
        <taxon>Pseudomonadota</taxon>
        <taxon>Gammaproteobacteria</taxon>
        <taxon>Vibrionales</taxon>
        <taxon>Vibrionaceae</taxon>
        <taxon>Vibrio</taxon>
    </lineage>
</organism>
<comment type="caution">
    <text evidence="9">The sequence shown here is derived from an EMBL/GenBank/DDBJ whole genome shotgun (WGS) entry which is preliminary data.</text>
</comment>
<feature type="transmembrane region" description="Helical" evidence="7">
    <location>
        <begin position="467"/>
        <end position="488"/>
    </location>
</feature>
<dbReference type="CDD" id="cd06261">
    <property type="entry name" value="TM_PBP2"/>
    <property type="match status" value="1"/>
</dbReference>
<feature type="transmembrane region" description="Helical" evidence="7">
    <location>
        <begin position="414"/>
        <end position="434"/>
    </location>
</feature>
<dbReference type="GO" id="GO:0005886">
    <property type="term" value="C:plasma membrane"/>
    <property type="evidence" value="ECO:0007669"/>
    <property type="project" value="UniProtKB-SubCell"/>
</dbReference>
<dbReference type="Gene3D" id="1.10.3720.10">
    <property type="entry name" value="MetI-like"/>
    <property type="match status" value="2"/>
</dbReference>
<dbReference type="PROSITE" id="PS50928">
    <property type="entry name" value="ABC_TM1"/>
    <property type="match status" value="2"/>
</dbReference>
<dbReference type="RefSeq" id="WP_040986788.1">
    <property type="nucleotide sequence ID" value="NZ_JTKH01000003.1"/>
</dbReference>
<feature type="transmembrane region" description="Helical" evidence="7">
    <location>
        <begin position="101"/>
        <end position="126"/>
    </location>
</feature>
<evidence type="ECO:0000256" key="5">
    <source>
        <dbReference type="ARBA" id="ARBA00022989"/>
    </source>
</evidence>
<dbReference type="STRING" id="1461322.OJ16_01850"/>
<accession>A0A0C2JCG6</accession>
<feature type="transmembrane region" description="Helical" evidence="7">
    <location>
        <begin position="382"/>
        <end position="408"/>
    </location>
</feature>
<keyword evidence="4 7" id="KW-0812">Transmembrane</keyword>
<evidence type="ECO:0000256" key="1">
    <source>
        <dbReference type="ARBA" id="ARBA00004651"/>
    </source>
</evidence>
<name>A0A0C2NR07_9VIBR</name>
<reference evidence="9 10" key="1">
    <citation type="submission" date="2014-11" db="EMBL/GenBank/DDBJ databases">
        <title>Draft Genome Sequence of Vibrio piscirenalis strains CECT 8603T and CECT 8604, two marine Gammaproteobacterium isolated from cultured gilthead sea bream (Sparus aurata).</title>
        <authorList>
            <person name="Arahal D.R."/>
            <person name="Rodrigo-Torres L."/>
            <person name="Lucena T."/>
            <person name="Pujalte M.J."/>
        </authorList>
    </citation>
    <scope>NUCLEOTIDE SEQUENCE [LARGE SCALE GENOMIC DNA]</scope>
    <source>
        <strain evidence="9 10">DCR 1-4-2</strain>
    </source>
</reference>
<keyword evidence="2" id="KW-0813">Transport</keyword>
<proteinExistence type="predicted"/>
<evidence type="ECO:0000256" key="4">
    <source>
        <dbReference type="ARBA" id="ARBA00022692"/>
    </source>
</evidence>
<feature type="transmembrane region" description="Helical" evidence="7">
    <location>
        <begin position="7"/>
        <end position="31"/>
    </location>
</feature>
<dbReference type="GO" id="GO:0055085">
    <property type="term" value="P:transmembrane transport"/>
    <property type="evidence" value="ECO:0007669"/>
    <property type="project" value="InterPro"/>
</dbReference>
<evidence type="ECO:0000256" key="7">
    <source>
        <dbReference type="SAM" id="Phobius"/>
    </source>
</evidence>
<evidence type="ECO:0000256" key="2">
    <source>
        <dbReference type="ARBA" id="ARBA00022448"/>
    </source>
</evidence>
<sequence>MFRFSYLLFILIVIVPIIPGFGGVILSSLSYVPPLDMHNVSWLGYTQLWAWTGWIESLALSFFSALTSTYLAAIFCFSILQQLWTSQHWAKVEGLLSPLLAMPHVAFAIGFAFLFAPTGIIARLAFQWFGIEVDTQSSAWLVHDPYAIGLTLALALKETPFLLLMSLPILQQLNLKRSQQIAASLGYSPQEAWLKIVFPQWLKKMRFALFAVIAYGVSVVDVALILGPNNPPTLAVLVWQWYNDPDLNLIPRASAGAVVLFLLASGLMLLVISIEKSLTRWWPTWQFSGRFGWKLPGSLIFSCSALLAGLMVPLFILWSVAQRWRFPDLLPSKLSLNFWQFEWANMAPTLFNSLCLALITASISLGLGLIAQEYKAQRKHVIPDYLIALPMLIPQLSLLFGLQIASLYLSSDGYLVWVLWAHVFFAFPFVYLALDGPWQSYNQNFTNTSLSLGKSPVATFVTVKIRILLPALLYAWAVGASVSLAQYLPTLMLGGGRIATMTTEAVALSSGFDRRVTAIYAILQAILPFLFFSAALFVNRLTQRKHSMSFKDNNLHDALT</sequence>
<dbReference type="AlphaFoldDB" id="A0A0C2NR07"/>
<accession>A0A0C2NR07</accession>
<evidence type="ECO:0000259" key="8">
    <source>
        <dbReference type="PROSITE" id="PS50928"/>
    </source>
</evidence>
<gene>
    <name evidence="9" type="ORF">OJ16_01850</name>
</gene>
<evidence type="ECO:0000313" key="9">
    <source>
        <dbReference type="EMBL" id="KII81956.1"/>
    </source>
</evidence>
<evidence type="ECO:0000256" key="3">
    <source>
        <dbReference type="ARBA" id="ARBA00022475"/>
    </source>
</evidence>
<comment type="subcellular location">
    <subcellularLocation>
        <location evidence="1">Cell membrane</location>
        <topology evidence="1">Multi-pass membrane protein</topology>
    </subcellularLocation>
</comment>
<protein>
    <submittedName>
        <fullName evidence="9">Thiamine ABC transporter permease</fullName>
    </submittedName>
</protein>
<dbReference type="PANTHER" id="PTHR30183:SF6">
    <property type="entry name" value="INNER MEMBRANE ABC TRANSPORTER PERMEASE PROTEIN YNJC"/>
    <property type="match status" value="1"/>
</dbReference>
<dbReference type="EMBL" id="JTKH01000003">
    <property type="protein sequence ID" value="KII81956.1"/>
    <property type="molecule type" value="Genomic_DNA"/>
</dbReference>
<feature type="domain" description="ABC transmembrane type-1" evidence="8">
    <location>
        <begin position="54"/>
        <end position="271"/>
    </location>
</feature>
<keyword evidence="6 7" id="KW-0472">Membrane</keyword>
<dbReference type="Proteomes" id="UP000031672">
    <property type="component" value="Unassembled WGS sequence"/>
</dbReference>
<feature type="transmembrane region" description="Helical" evidence="7">
    <location>
        <begin position="350"/>
        <end position="370"/>
    </location>
</feature>
<dbReference type="PANTHER" id="PTHR30183">
    <property type="entry name" value="MOLYBDENUM TRANSPORT SYSTEM PERMEASE PROTEIN MODB"/>
    <property type="match status" value="1"/>
</dbReference>
<keyword evidence="10" id="KW-1185">Reference proteome</keyword>
<feature type="transmembrane region" description="Helical" evidence="7">
    <location>
        <begin position="51"/>
        <end position="80"/>
    </location>
</feature>
<feature type="transmembrane region" description="Helical" evidence="7">
    <location>
        <begin position="295"/>
        <end position="321"/>
    </location>
</feature>
<feature type="transmembrane region" description="Helical" evidence="7">
    <location>
        <begin position="249"/>
        <end position="274"/>
    </location>
</feature>
<feature type="transmembrane region" description="Helical" evidence="7">
    <location>
        <begin position="518"/>
        <end position="538"/>
    </location>
</feature>